<comment type="similarity">
    <text evidence="2">Belongs to the SLC13A/DASS transporter (TC 2.A.47) family. NADC subfamily.</text>
</comment>
<organism evidence="8 9">
    <name type="scientific">Champsocephalus gunnari</name>
    <name type="common">Mackerel icefish</name>
    <dbReference type="NCBI Taxonomy" id="52237"/>
    <lineage>
        <taxon>Eukaryota</taxon>
        <taxon>Metazoa</taxon>
        <taxon>Chordata</taxon>
        <taxon>Craniata</taxon>
        <taxon>Vertebrata</taxon>
        <taxon>Euteleostomi</taxon>
        <taxon>Actinopterygii</taxon>
        <taxon>Neopterygii</taxon>
        <taxon>Teleostei</taxon>
        <taxon>Neoteleostei</taxon>
        <taxon>Acanthomorphata</taxon>
        <taxon>Eupercaria</taxon>
        <taxon>Perciformes</taxon>
        <taxon>Notothenioidei</taxon>
        <taxon>Channichthyidae</taxon>
        <taxon>Champsocephalus</taxon>
    </lineage>
</organism>
<evidence type="ECO:0000256" key="7">
    <source>
        <dbReference type="SAM" id="Phobius"/>
    </source>
</evidence>
<evidence type="ECO:0000256" key="4">
    <source>
        <dbReference type="ARBA" id="ARBA00022989"/>
    </source>
</evidence>
<sequence length="175" mass="19892">MSAVLLESVRCQMELEELSDEDEEKRRMSKGLLLSVCYAASIGGIATLTGTGPNLVLMGQMSQLFPQNGDVINFASWFLFAFPTMLLMLTLAWFWLQFLFIGCNLRKTWGCGTVHTEKERAAYEVMREEHRRLGPVSYGELNVLGLLILMVALWFTRDPRFMDGWATHVFNAKAE</sequence>
<comment type="subcellular location">
    <subcellularLocation>
        <location evidence="1">Membrane</location>
        <topology evidence="1">Multi-pass membrane protein</topology>
    </subcellularLocation>
</comment>
<dbReference type="PANTHER" id="PTHR10283:SF134">
    <property type="entry name" value="SOLUTE CARRIER FAMILY 13 MEMBER 5A"/>
    <property type="match status" value="1"/>
</dbReference>
<comment type="caution">
    <text evidence="8">The sequence shown here is derived from an EMBL/GenBank/DDBJ whole genome shotgun (WGS) entry which is preliminary data.</text>
</comment>
<evidence type="ECO:0008006" key="10">
    <source>
        <dbReference type="Google" id="ProtNLM"/>
    </source>
</evidence>
<keyword evidence="5 7" id="KW-0472">Membrane</keyword>
<feature type="transmembrane region" description="Helical" evidence="7">
    <location>
        <begin position="71"/>
        <end position="96"/>
    </location>
</feature>
<name>A0AAN8HJI3_CHAGU</name>
<keyword evidence="4 7" id="KW-1133">Transmembrane helix</keyword>
<dbReference type="GO" id="GO:0015137">
    <property type="term" value="F:citrate transmembrane transporter activity"/>
    <property type="evidence" value="ECO:0007669"/>
    <property type="project" value="TreeGrafter"/>
</dbReference>
<proteinExistence type="inferred from homology"/>
<dbReference type="GO" id="GO:0017153">
    <property type="term" value="F:sodium:dicarboxylate symporter activity"/>
    <property type="evidence" value="ECO:0007669"/>
    <property type="project" value="TreeGrafter"/>
</dbReference>
<evidence type="ECO:0000256" key="5">
    <source>
        <dbReference type="ARBA" id="ARBA00023136"/>
    </source>
</evidence>
<evidence type="ECO:0000256" key="6">
    <source>
        <dbReference type="ARBA" id="ARBA00023201"/>
    </source>
</evidence>
<dbReference type="GO" id="GO:0015141">
    <property type="term" value="F:succinate transmembrane transporter activity"/>
    <property type="evidence" value="ECO:0007669"/>
    <property type="project" value="TreeGrafter"/>
</dbReference>
<keyword evidence="3 7" id="KW-0812">Transmembrane</keyword>
<keyword evidence="6" id="KW-0915">Sodium</keyword>
<reference evidence="8 9" key="1">
    <citation type="journal article" date="2023" name="Mol. Biol. Evol.">
        <title>Genomics of Secondarily Temperate Adaptation in the Only Non-Antarctic Icefish.</title>
        <authorList>
            <person name="Rivera-Colon A.G."/>
            <person name="Rayamajhi N."/>
            <person name="Minhas B.F."/>
            <person name="Madrigal G."/>
            <person name="Bilyk K.T."/>
            <person name="Yoon V."/>
            <person name="Hune M."/>
            <person name="Gregory S."/>
            <person name="Cheng C.H.C."/>
            <person name="Catchen J.M."/>
        </authorList>
    </citation>
    <scope>NUCLEOTIDE SEQUENCE [LARGE SCALE GENOMIC DNA]</scope>
    <source>
        <tissue evidence="8">White muscle</tissue>
    </source>
</reference>
<dbReference type="GO" id="GO:0015729">
    <property type="term" value="P:oxaloacetate transport"/>
    <property type="evidence" value="ECO:0007669"/>
    <property type="project" value="TreeGrafter"/>
</dbReference>
<dbReference type="PANTHER" id="PTHR10283">
    <property type="entry name" value="SOLUTE CARRIER FAMILY 13 MEMBER"/>
    <property type="match status" value="1"/>
</dbReference>
<dbReference type="GO" id="GO:0005886">
    <property type="term" value="C:plasma membrane"/>
    <property type="evidence" value="ECO:0007669"/>
    <property type="project" value="TreeGrafter"/>
</dbReference>
<keyword evidence="6" id="KW-0813">Transport</keyword>
<dbReference type="Proteomes" id="UP001331515">
    <property type="component" value="Unassembled WGS sequence"/>
</dbReference>
<dbReference type="EMBL" id="JAURVH010001525">
    <property type="protein sequence ID" value="KAK5917633.1"/>
    <property type="molecule type" value="Genomic_DNA"/>
</dbReference>
<feature type="transmembrane region" description="Helical" evidence="7">
    <location>
        <begin position="32"/>
        <end position="51"/>
    </location>
</feature>
<keyword evidence="6" id="KW-0406">Ion transport</keyword>
<evidence type="ECO:0000313" key="9">
    <source>
        <dbReference type="Proteomes" id="UP001331515"/>
    </source>
</evidence>
<dbReference type="AlphaFoldDB" id="A0AAN8HJI3"/>
<dbReference type="Pfam" id="PF00939">
    <property type="entry name" value="Na_sulph_symp"/>
    <property type="match status" value="1"/>
</dbReference>
<keyword evidence="6" id="KW-0739">Sodium transport</keyword>
<dbReference type="GO" id="GO:0015741">
    <property type="term" value="P:fumarate transport"/>
    <property type="evidence" value="ECO:0007669"/>
    <property type="project" value="TreeGrafter"/>
</dbReference>
<evidence type="ECO:0000256" key="2">
    <source>
        <dbReference type="ARBA" id="ARBA00006772"/>
    </source>
</evidence>
<keyword evidence="9" id="KW-1185">Reference proteome</keyword>
<evidence type="ECO:0000256" key="3">
    <source>
        <dbReference type="ARBA" id="ARBA00022692"/>
    </source>
</evidence>
<protein>
    <recommendedName>
        <fullName evidence="10">Solute carrier family 13 member 5</fullName>
    </recommendedName>
</protein>
<evidence type="ECO:0000313" key="8">
    <source>
        <dbReference type="EMBL" id="KAK5917633.1"/>
    </source>
</evidence>
<gene>
    <name evidence="8" type="ORF">CgunFtcFv8_002463</name>
</gene>
<dbReference type="InterPro" id="IPR001898">
    <property type="entry name" value="SLC13A/DASS"/>
</dbReference>
<feature type="transmembrane region" description="Helical" evidence="7">
    <location>
        <begin position="136"/>
        <end position="155"/>
    </location>
</feature>
<accession>A0AAN8HJI3</accession>
<evidence type="ECO:0000256" key="1">
    <source>
        <dbReference type="ARBA" id="ARBA00004141"/>
    </source>
</evidence>